<proteinExistence type="evidence at protein level"/>
<dbReference type="EMBL" id="BX284605">
    <property type="protein sequence ID" value="CCD62602.1"/>
    <property type="molecule type" value="Genomic_DNA"/>
</dbReference>
<dbReference type="SMR" id="B1GRK6"/>
<evidence type="ECO:0000313" key="4">
    <source>
        <dbReference type="WormBase" id="F26G5.1b"/>
    </source>
</evidence>
<evidence type="ECO:0000313" key="3">
    <source>
        <dbReference type="Proteomes" id="UP000001940"/>
    </source>
</evidence>
<evidence type="ECO:0007829" key="5">
    <source>
        <dbReference type="PeptideAtlas" id="B1GRK6"/>
    </source>
</evidence>
<protein>
    <submittedName>
        <fullName evidence="2">Protein TALPID3</fullName>
    </submittedName>
</protein>
<dbReference type="RefSeq" id="NP_001122934.1">
    <property type="nucleotide sequence ID" value="NM_001129462.2"/>
</dbReference>
<name>B1GRK6_CAEEL</name>
<dbReference type="CTD" id="178888"/>
<evidence type="ECO:0000313" key="2">
    <source>
        <dbReference type="EMBL" id="CCD62602.1"/>
    </source>
</evidence>
<dbReference type="Proteomes" id="UP000001940">
    <property type="component" value="Chromosome V"/>
</dbReference>
<accession>B1GRK6</accession>
<dbReference type="KEGG" id="cel:CELE_F26G5.1"/>
<dbReference type="GeneID" id="178888"/>
<dbReference type="WormBase" id="F26G5.1b">
    <property type="protein sequence ID" value="CE42224"/>
    <property type="gene ID" value="WBGene00017843"/>
</dbReference>
<feature type="compositionally biased region" description="Polar residues" evidence="1">
    <location>
        <begin position="86"/>
        <end position="97"/>
    </location>
</feature>
<dbReference type="Bgee" id="WBGene00017843">
    <property type="expression patterns" value="Expressed in germ line (C elegans) and 3 other cell types or tissues"/>
</dbReference>
<feature type="region of interest" description="Disordered" evidence="1">
    <location>
        <begin position="300"/>
        <end position="319"/>
    </location>
</feature>
<dbReference type="UCSC" id="F26G5.1b">
    <property type="organism name" value="c. elegans"/>
</dbReference>
<evidence type="ECO:0000256" key="1">
    <source>
        <dbReference type="SAM" id="MobiDB-lite"/>
    </source>
</evidence>
<dbReference type="AGR" id="WB:WBGene00017843"/>
<dbReference type="ExpressionAtlas" id="B1GRK6">
    <property type="expression patterns" value="baseline and differential"/>
</dbReference>
<organism evidence="2 3">
    <name type="scientific">Caenorhabditis elegans</name>
    <dbReference type="NCBI Taxonomy" id="6239"/>
    <lineage>
        <taxon>Eukaryota</taxon>
        <taxon>Metazoa</taxon>
        <taxon>Ecdysozoa</taxon>
        <taxon>Nematoda</taxon>
        <taxon>Chromadorea</taxon>
        <taxon>Rhabditida</taxon>
        <taxon>Rhabditina</taxon>
        <taxon>Rhabditomorpha</taxon>
        <taxon>Rhabditoidea</taxon>
        <taxon>Rhabditidae</taxon>
        <taxon>Peloderinae</taxon>
        <taxon>Caenorhabditis</taxon>
    </lineage>
</organism>
<reference evidence="2 3" key="1">
    <citation type="journal article" date="1998" name="Science">
        <title>Genome sequence of the nematode C. elegans: a platform for investigating biology.</title>
        <authorList>
            <consortium name="The C. elegans sequencing consortium"/>
            <person name="Sulson J.E."/>
            <person name="Waterston R."/>
        </authorList>
    </citation>
    <scope>NUCLEOTIDE SEQUENCE [LARGE SCALE GENOMIC DNA]</scope>
    <source>
        <strain evidence="2 3">Bristol N2</strain>
    </source>
</reference>
<gene>
    <name evidence="2" type="ORF">CELE_F26G5.1</name>
    <name evidence="2 4" type="ORF">F26G5.1</name>
</gene>
<feature type="region of interest" description="Disordered" evidence="1">
    <location>
        <begin position="57"/>
        <end position="120"/>
    </location>
</feature>
<feature type="compositionally biased region" description="Polar residues" evidence="1">
    <location>
        <begin position="57"/>
        <end position="66"/>
    </location>
</feature>
<dbReference type="PeptideAtlas" id="B1GRK6"/>
<dbReference type="AlphaFoldDB" id="B1GRK6"/>
<feature type="region of interest" description="Disordered" evidence="1">
    <location>
        <begin position="411"/>
        <end position="447"/>
    </location>
</feature>
<keyword evidence="3" id="KW-1185">Reference proteome</keyword>
<feature type="compositionally biased region" description="Polar residues" evidence="1">
    <location>
        <begin position="307"/>
        <end position="319"/>
    </location>
</feature>
<keyword evidence="5" id="KW-1267">Proteomics identification</keyword>
<sequence length="564" mass="63345">MDKNFEAAMLYKICYMAQSVQAGVPLGLATSAHRSAPNALTATKTISEGRVKNLLQDGTLQNQPISEQLGETRASTHSGSIPLETKNVNPSARSGCSGSRVDLPRKPAPPADHSNKELPLLKSSKSEIREGGNQAATQHIQESLSMPLQFKAQTAAEQEITGFLLLKLWRHTIHQYQENFLQGTKIPTSVIDKALRCLFERRISQKSDPTKSLQDVPETVNQPEIAFFNSLPQSIIDHYETWATGLFMARQSIPQNECQIRMQTSFEQMLTDFQSPLQPMVHQERVPQLQQLQIEKKTLKGSREQGMEQSNSLAVHPTTVQAESQTVSKDSCTPGSRALQQPAQSIDIVDKELHNSPAKILNLFDELPKDTLLKMLQMLNQKKEHEELHQSEKYMLDSILKSLSVRIDLGPAEVESTPRNHPAKKDQLGEPIPSRSSVPTPGYLTQEPLPSSLPFQIDKTTLQQDSNVINHFAVTKHQMEQLDLRPETVRSNSKDQKHLDSSDFSWAVDQESYETDDEDIEEDYELANLDDIPLPPLPFYPRVRSAPKYIRKAALIALKMENLL</sequence>